<dbReference type="InterPro" id="IPR027417">
    <property type="entry name" value="P-loop_NTPase"/>
</dbReference>
<keyword evidence="4" id="KW-1185">Reference proteome</keyword>
<evidence type="ECO:0000256" key="1">
    <source>
        <dbReference type="ARBA" id="ARBA00022737"/>
    </source>
</evidence>
<reference evidence="3" key="1">
    <citation type="submission" date="2023-01" db="EMBL/GenBank/DDBJ databases">
        <title>Colletotrichum chrysophilum M932 genome sequence.</title>
        <authorList>
            <person name="Baroncelli R."/>
        </authorList>
    </citation>
    <scope>NUCLEOTIDE SEQUENCE</scope>
    <source>
        <strain evidence="3">M932</strain>
    </source>
</reference>
<dbReference type="Gene3D" id="3.40.50.300">
    <property type="entry name" value="P-loop containing nucleotide triphosphate hydrolases"/>
    <property type="match status" value="1"/>
</dbReference>
<gene>
    <name evidence="3" type="ORF">CCHR01_10908</name>
</gene>
<evidence type="ECO:0000313" key="3">
    <source>
        <dbReference type="EMBL" id="KAK1846472.1"/>
    </source>
</evidence>
<dbReference type="InterPro" id="IPR056884">
    <property type="entry name" value="NPHP3-like_N"/>
</dbReference>
<dbReference type="Proteomes" id="UP001243330">
    <property type="component" value="Unassembled WGS sequence"/>
</dbReference>
<dbReference type="SUPFAM" id="SSF52540">
    <property type="entry name" value="P-loop containing nucleoside triphosphate hydrolases"/>
    <property type="match status" value="1"/>
</dbReference>
<name>A0AAD9AGY1_9PEZI</name>
<evidence type="ECO:0000313" key="4">
    <source>
        <dbReference type="Proteomes" id="UP001243330"/>
    </source>
</evidence>
<accession>A0AAD9AGY1</accession>
<proteinExistence type="predicted"/>
<dbReference type="AlphaFoldDB" id="A0AAD9AGY1"/>
<dbReference type="PANTHER" id="PTHR10039">
    <property type="entry name" value="AMELOGENIN"/>
    <property type="match status" value="1"/>
</dbReference>
<comment type="caution">
    <text evidence="3">The sequence shown here is derived from an EMBL/GenBank/DDBJ whole genome shotgun (WGS) entry which is preliminary data.</text>
</comment>
<sequence>MAGPTASNSDDAEGRAMELQVTLKGDNFWASAMKRLAEHDVSQLLKAVGPQGNHDATLRGLLDAINSRKRECMKKRWKVTIKDRTIILRDILEKISVWVSKVIKIGDVAVQYDPVSAALPWAAVRLVMQASVNDVEVFGFVLESVESITNVIATCTIFELQLWDLSKLAEAEKANSILVSMNQLALQNTSETSFQKRQISDLQQILKELAEPISRVSSGIEAIQDGLHRTERLQILKAISNIPYRLHHKTARNDRLKGSGQWLLKKRAFRMWRAESSSSVLWLHGIPGSGKTKLASLVIDELEQSETVAFFYCMRNPAEPQRGQASKVLASLVRQLSIVGSSSIILPPVVAKYDEALSGFAEFHDVAWSLDECQEVFLELMEYHPSVTVIIDALDEINQEDRQGLLDSLSRLLDESPNLLKIFLSSRDNHDISLRLTGSPNIYIEADDNDDDVTAFM</sequence>
<keyword evidence="1" id="KW-0677">Repeat</keyword>
<dbReference type="Pfam" id="PF24883">
    <property type="entry name" value="NPHP3_N"/>
    <property type="match status" value="1"/>
</dbReference>
<evidence type="ECO:0000259" key="2">
    <source>
        <dbReference type="Pfam" id="PF24883"/>
    </source>
</evidence>
<protein>
    <submittedName>
        <fullName evidence="3">Ankyrin repeat-containing protein</fullName>
    </submittedName>
</protein>
<feature type="domain" description="Nephrocystin 3-like N-terminal" evidence="2">
    <location>
        <begin position="258"/>
        <end position="427"/>
    </location>
</feature>
<organism evidence="3 4">
    <name type="scientific">Colletotrichum chrysophilum</name>
    <dbReference type="NCBI Taxonomy" id="1836956"/>
    <lineage>
        <taxon>Eukaryota</taxon>
        <taxon>Fungi</taxon>
        <taxon>Dikarya</taxon>
        <taxon>Ascomycota</taxon>
        <taxon>Pezizomycotina</taxon>
        <taxon>Sordariomycetes</taxon>
        <taxon>Hypocreomycetidae</taxon>
        <taxon>Glomerellales</taxon>
        <taxon>Glomerellaceae</taxon>
        <taxon>Colletotrichum</taxon>
        <taxon>Colletotrichum gloeosporioides species complex</taxon>
    </lineage>
</organism>
<dbReference type="EMBL" id="JAQOWY010000235">
    <property type="protein sequence ID" value="KAK1846472.1"/>
    <property type="molecule type" value="Genomic_DNA"/>
</dbReference>